<feature type="transmembrane region" description="Helical" evidence="10">
    <location>
        <begin position="378"/>
        <end position="403"/>
    </location>
</feature>
<feature type="transmembrane region" description="Helical" evidence="10">
    <location>
        <begin position="549"/>
        <end position="569"/>
    </location>
</feature>
<sequence>MGLRLSGDQEGQLPGTRPIAYPGEDTRPTSRKELLGFYTYSFAAEVFVVCGLGAFIPITLESLARASPSAVLANDRTKPCLGGSNTADGAARLMFPRSSDSGAPAQCVFDLFGSEINTASFAMYTFSISVAIQALIVVTMSGAADHGRYRKALLLTFALVGSLATISFIAITPDVFVLGSLLAMIGNVGFGASFVLLNSFLPVLVRNHPAAAVDAQASVYESVPTSEEDVYPSPIEDEQRRSAESPLAERSELESALLPPVEQLTPYPSSPAAPSSALGLSTKISSYGVSVGYAAAVIVQILSLIILSTTGSTIFSLRLVLFTIGLWWLTFTIPVVFWLRPRPGPPLSRQGGTWLGYLTHSWLKLGRTMLRARRLQDVLLFLAAWFMISDAIATVSGVAILFAKTTLGMSPAQLALINIITTVAGIIGALTWSQLSRALALKPSQTIIACIALFELIPIYGLLGYIPAIQRLGVIGLQKAWEMYPLAAVYGLVLGGLSSYCRSLFGELIPPGSEAAFFALFAITDKGSSIFGPAIVGAITDATGDIRPAFWFLAVLIGLPIPLMCFVNVERGKREGAALARESIVQGDEGAGGEALEATR</sequence>
<reference evidence="13" key="3">
    <citation type="submission" date="2025-08" db="UniProtKB">
        <authorList>
            <consortium name="RefSeq"/>
        </authorList>
    </citation>
    <scope>IDENTIFICATION</scope>
    <source>
        <strain evidence="13">CBS 342.82</strain>
    </source>
</reference>
<dbReference type="InterPro" id="IPR044738">
    <property type="entry name" value="Atg22"/>
</dbReference>
<feature type="compositionally biased region" description="Basic and acidic residues" evidence="11">
    <location>
        <begin position="237"/>
        <end position="246"/>
    </location>
</feature>
<dbReference type="GO" id="GO:0032974">
    <property type="term" value="P:amino acid transmembrane export from vacuole"/>
    <property type="evidence" value="ECO:0007669"/>
    <property type="project" value="InterPro"/>
</dbReference>
<keyword evidence="9 10" id="KW-0472">Membrane</keyword>
<keyword evidence="6 10" id="KW-0029">Amino-acid transport</keyword>
<evidence type="ECO:0000256" key="5">
    <source>
        <dbReference type="ARBA" id="ARBA00022692"/>
    </source>
</evidence>
<feature type="transmembrane region" description="Helical" evidence="10">
    <location>
        <begin position="287"/>
        <end position="307"/>
    </location>
</feature>
<keyword evidence="3 10" id="KW-0813">Transport</keyword>
<dbReference type="Gene3D" id="1.20.1250.20">
    <property type="entry name" value="MFS general substrate transporter like domains"/>
    <property type="match status" value="1"/>
</dbReference>
<dbReference type="PANTHER" id="PTHR23519">
    <property type="entry name" value="AUTOPHAGY-RELATED PROTEIN 22"/>
    <property type="match status" value="1"/>
</dbReference>
<comment type="function">
    <text evidence="10">Vacuolar effluxer which mediate the efflux of amino acids resulting from autophagic degradation. The release of autophagic amino acids allows the maintenance of protein synthesis and viability during nitrogen starvation.</text>
</comment>
<comment type="subcellular location">
    <subcellularLocation>
        <location evidence="1 10">Vacuole membrane</location>
        <topology evidence="1 10">Multi-pass membrane protein</topology>
    </subcellularLocation>
</comment>
<dbReference type="GeneID" id="54358807"/>
<evidence type="ECO:0000256" key="1">
    <source>
        <dbReference type="ARBA" id="ARBA00004128"/>
    </source>
</evidence>
<dbReference type="GO" id="GO:0006914">
    <property type="term" value="P:autophagy"/>
    <property type="evidence" value="ECO:0007669"/>
    <property type="project" value="UniProtKB-KW"/>
</dbReference>
<evidence type="ECO:0000256" key="10">
    <source>
        <dbReference type="RuleBase" id="RU363073"/>
    </source>
</evidence>
<feature type="transmembrane region" description="Helical" evidence="10">
    <location>
        <begin position="319"/>
        <end position="339"/>
    </location>
</feature>
<evidence type="ECO:0000313" key="13">
    <source>
        <dbReference type="RefSeq" id="XP_033462063.1"/>
    </source>
</evidence>
<keyword evidence="5 10" id="KW-0812">Transmembrane</keyword>
<feature type="region of interest" description="Disordered" evidence="11">
    <location>
        <begin position="1"/>
        <end position="27"/>
    </location>
</feature>
<keyword evidence="4 10" id="KW-0926">Vacuole</keyword>
<dbReference type="Pfam" id="PF11700">
    <property type="entry name" value="ATG22"/>
    <property type="match status" value="1"/>
</dbReference>
<evidence type="ECO:0000313" key="12">
    <source>
        <dbReference type="Proteomes" id="UP000504637"/>
    </source>
</evidence>
<accession>A0A6J3MDV0</accession>
<reference evidence="13" key="1">
    <citation type="submission" date="2020-01" db="EMBL/GenBank/DDBJ databases">
        <authorList>
            <consortium name="DOE Joint Genome Institute"/>
            <person name="Haridas S."/>
            <person name="Albert R."/>
            <person name="Binder M."/>
            <person name="Bloem J."/>
            <person name="Labutti K."/>
            <person name="Salamov A."/>
            <person name="Andreopoulos B."/>
            <person name="Baker S.E."/>
            <person name="Barry K."/>
            <person name="Bills G."/>
            <person name="Bluhm B.H."/>
            <person name="Cannon C."/>
            <person name="Castanera R."/>
            <person name="Culley D.E."/>
            <person name="Daum C."/>
            <person name="Ezra D."/>
            <person name="Gonzalez J.B."/>
            <person name="Henrissat B."/>
            <person name="Kuo A."/>
            <person name="Liang C."/>
            <person name="Lipzen A."/>
            <person name="Lutzoni F."/>
            <person name="Magnuson J."/>
            <person name="Mondo S."/>
            <person name="Nolan M."/>
            <person name="Ohm R."/>
            <person name="Pangilinan J."/>
            <person name="Park H.-J."/>
            <person name="Ramirez L."/>
            <person name="Alfaro M."/>
            <person name="Sun H."/>
            <person name="Tritt A."/>
            <person name="Yoshinaga Y."/>
            <person name="Zwiers L.-H."/>
            <person name="Turgeon B.G."/>
            <person name="Goodwin S.B."/>
            <person name="Spatafora J.W."/>
            <person name="Crous P.W."/>
            <person name="Grigoriev I.V."/>
        </authorList>
    </citation>
    <scope>NUCLEOTIDE SEQUENCE</scope>
    <source>
        <strain evidence="13">CBS 342.82</strain>
    </source>
</reference>
<gene>
    <name evidence="13" type="ORF">K489DRAFT_314409</name>
</gene>
<dbReference type="InterPro" id="IPR050495">
    <property type="entry name" value="ATG22/LtaA_families"/>
</dbReference>
<name>A0A6J3MDV0_9PEZI</name>
<feature type="transmembrane region" description="Helical" evidence="10">
    <location>
        <begin position="37"/>
        <end position="60"/>
    </location>
</feature>
<evidence type="ECO:0000256" key="4">
    <source>
        <dbReference type="ARBA" id="ARBA00022554"/>
    </source>
</evidence>
<keyword evidence="7 10" id="KW-1133">Transmembrane helix</keyword>
<proteinExistence type="inferred from homology"/>
<dbReference type="Proteomes" id="UP000504637">
    <property type="component" value="Unplaced"/>
</dbReference>
<comment type="similarity">
    <text evidence="2 10">Belongs to the ATG22 family.</text>
</comment>
<dbReference type="GO" id="GO:0005774">
    <property type="term" value="C:vacuolar membrane"/>
    <property type="evidence" value="ECO:0007669"/>
    <property type="project" value="UniProtKB-SubCell"/>
</dbReference>
<dbReference type="SUPFAM" id="SSF103473">
    <property type="entry name" value="MFS general substrate transporter"/>
    <property type="match status" value="1"/>
</dbReference>
<feature type="region of interest" description="Disordered" evidence="11">
    <location>
        <begin position="224"/>
        <end position="246"/>
    </location>
</feature>
<dbReference type="AlphaFoldDB" id="A0A6J3MDV0"/>
<evidence type="ECO:0000256" key="8">
    <source>
        <dbReference type="ARBA" id="ARBA00023006"/>
    </source>
</evidence>
<organism evidence="13">
    <name type="scientific">Dissoconium aciculare CBS 342.82</name>
    <dbReference type="NCBI Taxonomy" id="1314786"/>
    <lineage>
        <taxon>Eukaryota</taxon>
        <taxon>Fungi</taxon>
        <taxon>Dikarya</taxon>
        <taxon>Ascomycota</taxon>
        <taxon>Pezizomycotina</taxon>
        <taxon>Dothideomycetes</taxon>
        <taxon>Dothideomycetidae</taxon>
        <taxon>Mycosphaerellales</taxon>
        <taxon>Dissoconiaceae</taxon>
        <taxon>Dissoconium</taxon>
    </lineage>
</organism>
<reference evidence="13" key="2">
    <citation type="submission" date="2020-04" db="EMBL/GenBank/DDBJ databases">
        <authorList>
            <consortium name="NCBI Genome Project"/>
        </authorList>
    </citation>
    <scope>NUCLEOTIDE SEQUENCE</scope>
    <source>
        <strain evidence="13">CBS 342.82</strain>
    </source>
</reference>
<protein>
    <recommendedName>
        <fullName evidence="10">Autophagy-related protein</fullName>
    </recommendedName>
</protein>
<evidence type="ECO:0000256" key="2">
    <source>
        <dbReference type="ARBA" id="ARBA00006978"/>
    </source>
</evidence>
<evidence type="ECO:0000256" key="6">
    <source>
        <dbReference type="ARBA" id="ARBA00022970"/>
    </source>
</evidence>
<keyword evidence="12" id="KW-1185">Reference proteome</keyword>
<dbReference type="InterPro" id="IPR036259">
    <property type="entry name" value="MFS_trans_sf"/>
</dbReference>
<dbReference type="InterPro" id="IPR024671">
    <property type="entry name" value="Atg22-like"/>
</dbReference>
<feature type="transmembrane region" description="Helical" evidence="10">
    <location>
        <begin position="517"/>
        <end position="537"/>
    </location>
</feature>
<dbReference type="CDD" id="cd17483">
    <property type="entry name" value="MFS_Atg22_like"/>
    <property type="match status" value="1"/>
</dbReference>
<feature type="transmembrane region" description="Helical" evidence="10">
    <location>
        <begin position="152"/>
        <end position="171"/>
    </location>
</feature>
<evidence type="ECO:0000256" key="3">
    <source>
        <dbReference type="ARBA" id="ARBA00022448"/>
    </source>
</evidence>
<dbReference type="PANTHER" id="PTHR23519:SF1">
    <property type="entry name" value="AUTOPHAGY-RELATED PROTEIN 22"/>
    <property type="match status" value="1"/>
</dbReference>
<feature type="transmembrane region" description="Helical" evidence="10">
    <location>
        <begin position="415"/>
        <end position="435"/>
    </location>
</feature>
<feature type="transmembrane region" description="Helical" evidence="10">
    <location>
        <begin position="447"/>
        <end position="466"/>
    </location>
</feature>
<keyword evidence="8 10" id="KW-0072">Autophagy</keyword>
<evidence type="ECO:0000256" key="9">
    <source>
        <dbReference type="ARBA" id="ARBA00023136"/>
    </source>
</evidence>
<feature type="transmembrane region" description="Helical" evidence="10">
    <location>
        <begin position="486"/>
        <end position="505"/>
    </location>
</feature>
<evidence type="ECO:0000256" key="11">
    <source>
        <dbReference type="SAM" id="MobiDB-lite"/>
    </source>
</evidence>
<dbReference type="OrthoDB" id="192733at2759"/>
<dbReference type="RefSeq" id="XP_033462063.1">
    <property type="nucleotide sequence ID" value="XM_033601007.1"/>
</dbReference>
<evidence type="ECO:0000256" key="7">
    <source>
        <dbReference type="ARBA" id="ARBA00022989"/>
    </source>
</evidence>
<feature type="transmembrane region" description="Helical" evidence="10">
    <location>
        <begin position="177"/>
        <end position="197"/>
    </location>
</feature>
<feature type="transmembrane region" description="Helical" evidence="10">
    <location>
        <begin position="121"/>
        <end position="140"/>
    </location>
</feature>